<dbReference type="GO" id="GO:0004180">
    <property type="term" value="F:carboxypeptidase activity"/>
    <property type="evidence" value="ECO:0007669"/>
    <property type="project" value="UniProtKB-KW"/>
</dbReference>
<keyword evidence="1" id="KW-0121">Carboxypeptidase</keyword>
<organism evidence="1 2">
    <name type="scientific">Maribellus comscasis</name>
    <dbReference type="NCBI Taxonomy" id="2681766"/>
    <lineage>
        <taxon>Bacteria</taxon>
        <taxon>Pseudomonadati</taxon>
        <taxon>Bacteroidota</taxon>
        <taxon>Bacteroidia</taxon>
        <taxon>Marinilabiliales</taxon>
        <taxon>Prolixibacteraceae</taxon>
        <taxon>Maribellus</taxon>
    </lineage>
</organism>
<keyword evidence="1" id="KW-0645">Protease</keyword>
<dbReference type="RefSeq" id="WP_158869559.1">
    <property type="nucleotide sequence ID" value="NZ_CP046401.1"/>
</dbReference>
<protein>
    <submittedName>
        <fullName evidence="1">Carboxypeptidase-like regulatory domain-containing protein</fullName>
    </submittedName>
</protein>
<dbReference type="InterPro" id="IPR043741">
    <property type="entry name" value="DUF5686"/>
</dbReference>
<keyword evidence="1" id="KW-0378">Hydrolase</keyword>
<dbReference type="KEGG" id="mcos:GM418_23005"/>
<proteinExistence type="predicted"/>
<dbReference type="Proteomes" id="UP000428260">
    <property type="component" value="Chromosome"/>
</dbReference>
<dbReference type="SUPFAM" id="SSF49464">
    <property type="entry name" value="Carboxypeptidase regulatory domain-like"/>
    <property type="match status" value="1"/>
</dbReference>
<dbReference type="Pfam" id="PF18939">
    <property type="entry name" value="DUF5686"/>
    <property type="match status" value="1"/>
</dbReference>
<accession>A0A6I6JTM9</accession>
<dbReference type="Gene3D" id="2.60.40.1120">
    <property type="entry name" value="Carboxypeptidase-like, regulatory domain"/>
    <property type="match status" value="1"/>
</dbReference>
<dbReference type="AlphaFoldDB" id="A0A6I6JTM9"/>
<reference evidence="1 2" key="1">
    <citation type="submission" date="2019-11" db="EMBL/GenBank/DDBJ databases">
        <authorList>
            <person name="Zheng R.K."/>
            <person name="Sun C.M."/>
        </authorList>
    </citation>
    <scope>NUCLEOTIDE SEQUENCE [LARGE SCALE GENOMIC DNA]</scope>
    <source>
        <strain evidence="1 2">WC007</strain>
    </source>
</reference>
<sequence length="816" mass="93390">MLYKTVLTIIIALLGVEAMGQALTGTIKDKKSQEAIPYANIWIKGTTTGTMSDMNGMFLLKLSPKDTLCVSSVGYERIEIPAKNITENPLIVFLSEETLQLGEVTVRPEISRAKVLFQKIQEHKKENRQNIENVDAYKTYKRTAVYLAIDSTSRINRFIPNMEEVTVQVDSMNIRFSPIYLAEEGSNCQNKDDSIVYRRVDGIFPKLNQTIESMILLHAVVDLDFYKDQINILYRGIVSPLSNNAMAQYNFYLNDSTNINGKKYYSFSFSPKNKYNPLFTGRFTIQDSTFALTDIYAYLQKEANINFVNGFRAKVSYLSNDKDEWFYDEQEISMNLSLSLNKDTISRYGSQRINEVSKGNWLVTKNTKFSTSTELDEVKPRTWKNRTEFTSKSSFDEGTYLRVSKLKENSFIRSVDGIGGMVLTSYVDLGKFQIGPVFDIYTTNAIEGQRFSVPLRTGEKMFEHFTIGGIIGYGTRSGEFKYGANFAWQPGETDKFILRGSYSDDYTLVSQDKYLRFIKKNPNERGNSNFISIFTAREENPCLKGEKSIKLNLEFNTKNDVCVEIEPYWLYSTQTPDVHFLRNNTGYENYSNYGILFNTRFAFGQHYDKYYFARVYYLTQLPVINFSLDVGKTGLPGSASDDLDIYAQIHASASGMLNMGMINMRYMVNGGYLLGDAPYDLLDLPTGSMSLGYSKYGYNLLHFATFAHNLYTNLHLDWTGGGIVLNHLPVIRRFKLREMVSFKCHYGMLNDSYHPVFDLPGYYSNEMSKPYAEIGFGLTNIFKVLRVEYVRQLGVTYEKSGFADKNGIFFRAEMSF</sequence>
<evidence type="ECO:0000313" key="1">
    <source>
        <dbReference type="EMBL" id="QGY46425.1"/>
    </source>
</evidence>
<evidence type="ECO:0000313" key="2">
    <source>
        <dbReference type="Proteomes" id="UP000428260"/>
    </source>
</evidence>
<dbReference type="InterPro" id="IPR008969">
    <property type="entry name" value="CarboxyPept-like_regulatory"/>
</dbReference>
<name>A0A6I6JTM9_9BACT</name>
<gene>
    <name evidence="1" type="ORF">GM418_23005</name>
</gene>
<dbReference type="Pfam" id="PF13715">
    <property type="entry name" value="CarbopepD_reg_2"/>
    <property type="match status" value="1"/>
</dbReference>
<dbReference type="EMBL" id="CP046401">
    <property type="protein sequence ID" value="QGY46425.1"/>
    <property type="molecule type" value="Genomic_DNA"/>
</dbReference>
<keyword evidence="2" id="KW-1185">Reference proteome</keyword>